<dbReference type="Gene3D" id="1.10.246.60">
    <property type="entry name" value="Eukaryotic translation initiation factor 3 like domains"/>
    <property type="match status" value="1"/>
</dbReference>
<sequence length="230" mass="26850">MEDWVLVEEADYKSTAELCGKMGDEKTLDNFIPKSESDFTEYAELIAHKLRPYEKSYHYIGLLKAVMRLSTVSLKGSDAKDVFSCLNDDMIIRPYDLDDNEKKKTRFEALKEAPSDRAEDIDDRLIWPVEPDFASDEELIVRNEAFGNTNSNQLSETITKIDWNLWPENRVWFSEEEIGPNDEVVEDTNSYQHNNLVQLDPEVWLEEQEKVWEENRLQVTNDDMNLPGFL</sequence>
<dbReference type="InterPro" id="IPR023194">
    <property type="entry name" value="eIF3-like_dom_sf"/>
</dbReference>
<accession>A0ABD3C5L3</accession>
<dbReference type="GO" id="GO:0003743">
    <property type="term" value="F:translation initiation factor activity"/>
    <property type="evidence" value="ECO:0007669"/>
    <property type="project" value="UniProtKB-KW"/>
</dbReference>
<evidence type="ECO:0000313" key="4">
    <source>
        <dbReference type="EMBL" id="KAL3625088.1"/>
    </source>
</evidence>
<reference evidence="5" key="2">
    <citation type="submission" date="2024-11" db="EMBL/GenBank/DDBJ databases">
        <authorList>
            <person name="Burger M."/>
            <person name="Chory J."/>
        </authorList>
    </citation>
    <scope>NUCLEOTIDE SEQUENCE</scope>
    <source>
        <strain evidence="5">Tecolote</strain>
        <tissue evidence="5">Flower</tissue>
    </source>
</reference>
<dbReference type="InterPro" id="IPR013906">
    <property type="entry name" value="eIF3j"/>
</dbReference>
<gene>
    <name evidence="4" type="ORF">CASFOL_031756</name>
    <name evidence="5" type="ORF">CASFOL_031761</name>
</gene>
<dbReference type="PANTHER" id="PTHR21681:SF0">
    <property type="entry name" value="EUKARYOTIC TRANSLATION INITIATION FACTOR 3 SUBUNIT J"/>
    <property type="match status" value="1"/>
</dbReference>
<evidence type="ECO:0000256" key="3">
    <source>
        <dbReference type="ARBA" id="ARBA00022917"/>
    </source>
</evidence>
<dbReference type="AlphaFoldDB" id="A0ABD3C5L3"/>
<keyword evidence="2" id="KW-0396">Initiation factor</keyword>
<keyword evidence="1" id="KW-0963">Cytoplasm</keyword>
<proteinExistence type="predicted"/>
<evidence type="ECO:0000256" key="2">
    <source>
        <dbReference type="ARBA" id="ARBA00022540"/>
    </source>
</evidence>
<organism evidence="5 6">
    <name type="scientific">Castilleja foliolosa</name>
    <dbReference type="NCBI Taxonomy" id="1961234"/>
    <lineage>
        <taxon>Eukaryota</taxon>
        <taxon>Viridiplantae</taxon>
        <taxon>Streptophyta</taxon>
        <taxon>Embryophyta</taxon>
        <taxon>Tracheophyta</taxon>
        <taxon>Spermatophyta</taxon>
        <taxon>Magnoliopsida</taxon>
        <taxon>eudicotyledons</taxon>
        <taxon>Gunneridae</taxon>
        <taxon>Pentapetalae</taxon>
        <taxon>asterids</taxon>
        <taxon>lamiids</taxon>
        <taxon>Lamiales</taxon>
        <taxon>Orobanchaceae</taxon>
        <taxon>Pedicularideae</taxon>
        <taxon>Castillejinae</taxon>
        <taxon>Castilleja</taxon>
    </lineage>
</organism>
<name>A0ABD3C5L3_9LAMI</name>
<keyword evidence="3" id="KW-0648">Protein biosynthesis</keyword>
<dbReference type="PANTHER" id="PTHR21681">
    <property type="entry name" value="EUKARYOTIC TRANSLATION INITIATION FACTOR 3 SUBUNIT J"/>
    <property type="match status" value="1"/>
</dbReference>
<dbReference type="Pfam" id="PF08597">
    <property type="entry name" value="eIF3_subunit"/>
    <property type="match status" value="1"/>
</dbReference>
<comment type="caution">
    <text evidence="5">The sequence shown here is derived from an EMBL/GenBank/DDBJ whole genome shotgun (WGS) entry which is preliminary data.</text>
</comment>
<evidence type="ECO:0000313" key="6">
    <source>
        <dbReference type="Proteomes" id="UP001632038"/>
    </source>
</evidence>
<dbReference type="EMBL" id="JAVIJP010000053">
    <property type="protein sequence ID" value="KAL3625093.1"/>
    <property type="molecule type" value="Genomic_DNA"/>
</dbReference>
<keyword evidence="6" id="KW-1185">Reference proteome</keyword>
<dbReference type="EMBL" id="JAVIJP010000053">
    <property type="protein sequence ID" value="KAL3625088.1"/>
    <property type="molecule type" value="Genomic_DNA"/>
</dbReference>
<evidence type="ECO:0000256" key="1">
    <source>
        <dbReference type="ARBA" id="ARBA00022490"/>
    </source>
</evidence>
<protein>
    <submittedName>
        <fullName evidence="5">Uncharacterized protein</fullName>
    </submittedName>
</protein>
<reference evidence="5 6" key="1">
    <citation type="journal article" date="2024" name="IScience">
        <title>Strigolactones Initiate the Formation of Haustorium-like Structures in Castilleja.</title>
        <authorList>
            <person name="Buerger M."/>
            <person name="Peterson D."/>
            <person name="Chory J."/>
        </authorList>
    </citation>
    <scope>NUCLEOTIDE SEQUENCE</scope>
    <source>
        <strain evidence="5">Tecolote</strain>
        <tissue evidence="5">Flower</tissue>
    </source>
</reference>
<evidence type="ECO:0000313" key="5">
    <source>
        <dbReference type="EMBL" id="KAL3625093.1"/>
    </source>
</evidence>
<dbReference type="Proteomes" id="UP001632038">
    <property type="component" value="Unassembled WGS sequence"/>
</dbReference>